<dbReference type="InterPro" id="IPR006127">
    <property type="entry name" value="ZnuA-like"/>
</dbReference>
<dbReference type="Proteomes" id="UP000483286">
    <property type="component" value="Unassembled WGS sequence"/>
</dbReference>
<dbReference type="Gene3D" id="3.40.50.1980">
    <property type="entry name" value="Nitrogenase molybdenum iron protein domain"/>
    <property type="match status" value="2"/>
</dbReference>
<evidence type="ECO:0000256" key="4">
    <source>
        <dbReference type="RuleBase" id="RU003512"/>
    </source>
</evidence>
<comment type="caution">
    <text evidence="6">The sequence shown here is derived from an EMBL/GenBank/DDBJ whole genome shotgun (WGS) entry which is preliminary data.</text>
</comment>
<evidence type="ECO:0000313" key="7">
    <source>
        <dbReference type="Proteomes" id="UP000483286"/>
    </source>
</evidence>
<evidence type="ECO:0000256" key="1">
    <source>
        <dbReference type="ARBA" id="ARBA00011028"/>
    </source>
</evidence>
<evidence type="ECO:0000256" key="3">
    <source>
        <dbReference type="ARBA" id="ARBA00022729"/>
    </source>
</evidence>
<dbReference type="Pfam" id="PF01297">
    <property type="entry name" value="ZnuA"/>
    <property type="match status" value="1"/>
</dbReference>
<accession>A0A7C9LRX1</accession>
<reference evidence="6 7" key="1">
    <citation type="submission" date="2019-12" db="EMBL/GenBank/DDBJ databases">
        <title>Deinococcus sp. HMF7620 Genome sequencing and assembly.</title>
        <authorList>
            <person name="Kang H."/>
            <person name="Kim H."/>
            <person name="Joh K."/>
        </authorList>
    </citation>
    <scope>NUCLEOTIDE SEQUENCE [LARGE SCALE GENOMIC DNA]</scope>
    <source>
        <strain evidence="6 7">HMF7620</strain>
    </source>
</reference>
<organism evidence="6 7">
    <name type="scientific">Deinococcus arboris</name>
    <dbReference type="NCBI Taxonomy" id="2682977"/>
    <lineage>
        <taxon>Bacteria</taxon>
        <taxon>Thermotogati</taxon>
        <taxon>Deinococcota</taxon>
        <taxon>Deinococci</taxon>
        <taxon>Deinococcales</taxon>
        <taxon>Deinococcaceae</taxon>
        <taxon>Deinococcus</taxon>
    </lineage>
</organism>
<gene>
    <name evidence="6" type="ORF">GO986_02860</name>
</gene>
<proteinExistence type="inferred from homology"/>
<keyword evidence="7" id="KW-1185">Reference proteome</keyword>
<dbReference type="InterPro" id="IPR006129">
    <property type="entry name" value="AdhesinB"/>
</dbReference>
<dbReference type="GO" id="GO:0007155">
    <property type="term" value="P:cell adhesion"/>
    <property type="evidence" value="ECO:0007669"/>
    <property type="project" value="InterPro"/>
</dbReference>
<name>A0A7C9LRX1_9DEIO</name>
<evidence type="ECO:0000256" key="2">
    <source>
        <dbReference type="ARBA" id="ARBA00022448"/>
    </source>
</evidence>
<dbReference type="PRINTS" id="PR00691">
    <property type="entry name" value="ADHESINB"/>
</dbReference>
<dbReference type="PANTHER" id="PTHR42953">
    <property type="entry name" value="HIGH-AFFINITY ZINC UPTAKE SYSTEM PROTEIN ZNUA-RELATED"/>
    <property type="match status" value="1"/>
</dbReference>
<evidence type="ECO:0000256" key="5">
    <source>
        <dbReference type="SAM" id="SignalP"/>
    </source>
</evidence>
<evidence type="ECO:0000313" key="6">
    <source>
        <dbReference type="EMBL" id="MVN85700.1"/>
    </source>
</evidence>
<dbReference type="EMBL" id="WQLB01000003">
    <property type="protein sequence ID" value="MVN85700.1"/>
    <property type="molecule type" value="Genomic_DNA"/>
</dbReference>
<keyword evidence="2 4" id="KW-0813">Transport</keyword>
<dbReference type="GO" id="GO:0046872">
    <property type="term" value="F:metal ion binding"/>
    <property type="evidence" value="ECO:0007669"/>
    <property type="project" value="InterPro"/>
</dbReference>
<dbReference type="PRINTS" id="PR00690">
    <property type="entry name" value="ADHESNFAMILY"/>
</dbReference>
<feature type="signal peptide" evidence="5">
    <location>
        <begin position="1"/>
        <end position="18"/>
    </location>
</feature>
<dbReference type="RefSeq" id="WP_157457727.1">
    <property type="nucleotide sequence ID" value="NZ_WQLB01000003.1"/>
</dbReference>
<dbReference type="SUPFAM" id="SSF53807">
    <property type="entry name" value="Helical backbone' metal receptor"/>
    <property type="match status" value="1"/>
</dbReference>
<dbReference type="PANTHER" id="PTHR42953:SF3">
    <property type="entry name" value="HIGH-AFFINITY ZINC UPTAKE SYSTEM PROTEIN ZNUA"/>
    <property type="match status" value="1"/>
</dbReference>
<evidence type="ECO:0008006" key="8">
    <source>
        <dbReference type="Google" id="ProtNLM"/>
    </source>
</evidence>
<feature type="chain" id="PRO_5028980228" description="Zinc ABC transporter substrate-binding protein" evidence="5">
    <location>
        <begin position="19"/>
        <end position="280"/>
    </location>
</feature>
<keyword evidence="3 5" id="KW-0732">Signal</keyword>
<dbReference type="InterPro" id="IPR006128">
    <property type="entry name" value="Lipoprotein_PsaA-like"/>
</dbReference>
<dbReference type="AlphaFoldDB" id="A0A7C9LRX1"/>
<protein>
    <recommendedName>
        <fullName evidence="8">Zinc ABC transporter substrate-binding protein</fullName>
    </recommendedName>
</protein>
<comment type="similarity">
    <text evidence="1 4">Belongs to the bacterial solute-binding protein 9 family.</text>
</comment>
<sequence>MRRAAATALLAALSVASAAPLKVTVSFQPLYDVVARVAGDAAQVERAVPVGASPHSFDPTVRDIARLKTADVVIMAGLGADDWLERYVRASGSRAAVVKLGDTLPFPRLRAGRATDPHWWLDAGLMAQAAVAVGGALAQADPAHAAAYRLGAEQEARRLTGLHAELERTLAPVRGGALLTFHNSFGYFARAYGLRVVGTLAPLQGLEPSAQTMAQAVKTIRVLGVKAVFAEPQLPAGPARAVAAEAGVPLYVLDPEGSAQTPGYAEMMRRNRDTLLLALK</sequence>
<dbReference type="GO" id="GO:0030001">
    <property type="term" value="P:metal ion transport"/>
    <property type="evidence" value="ECO:0007669"/>
    <property type="project" value="InterPro"/>
</dbReference>
<dbReference type="InterPro" id="IPR050492">
    <property type="entry name" value="Bact_metal-bind_prot9"/>
</dbReference>